<accession>B8J500</accession>
<proteinExistence type="predicted"/>
<protein>
    <submittedName>
        <fullName evidence="1">Conserved hypothetical cytosolic protein</fullName>
    </submittedName>
</protein>
<sequence>MSYDADLEAAHRRCGNHRAELLASDVCGCFYCLETFPPAKIEEWIAEDAAGVGKTALCPRCGIDSVIGSKSGLPTDREFLSRMHAYWFGRTYSGAEAEAELARRRRLDE</sequence>
<evidence type="ECO:0000313" key="2">
    <source>
        <dbReference type="Proteomes" id="UP000007089"/>
    </source>
</evidence>
<keyword evidence="2" id="KW-1185">Reference proteome</keyword>
<gene>
    <name evidence="1" type="ordered locus">A2cp1_1511</name>
</gene>
<evidence type="ECO:0000313" key="1">
    <source>
        <dbReference type="EMBL" id="ACL64855.1"/>
    </source>
</evidence>
<dbReference type="KEGG" id="acp:A2cp1_1511"/>
<dbReference type="Proteomes" id="UP000007089">
    <property type="component" value="Chromosome"/>
</dbReference>
<dbReference type="AlphaFoldDB" id="B8J500"/>
<reference evidence="1" key="1">
    <citation type="submission" date="2009-01" db="EMBL/GenBank/DDBJ databases">
        <title>Complete sequence of Anaeromyxobacter dehalogenans 2CP-1.</title>
        <authorList>
            <consortium name="US DOE Joint Genome Institute"/>
            <person name="Lucas S."/>
            <person name="Copeland A."/>
            <person name="Lapidus A."/>
            <person name="Glavina del Rio T."/>
            <person name="Dalin E."/>
            <person name="Tice H."/>
            <person name="Bruce D."/>
            <person name="Goodwin L."/>
            <person name="Pitluck S."/>
            <person name="Saunders E."/>
            <person name="Brettin T."/>
            <person name="Detter J.C."/>
            <person name="Han C."/>
            <person name="Larimer F."/>
            <person name="Land M."/>
            <person name="Hauser L."/>
            <person name="Kyrpides N."/>
            <person name="Ovchinnikova G."/>
            <person name="Beliaev A.S."/>
            <person name="Richardson P."/>
        </authorList>
    </citation>
    <scope>NUCLEOTIDE SEQUENCE</scope>
    <source>
        <strain evidence="1">2CP-1</strain>
    </source>
</reference>
<name>B8J500_ANAD2</name>
<organism evidence="1 2">
    <name type="scientific">Anaeromyxobacter dehalogenans (strain ATCC BAA-258 / DSM 21875 / 2CP-1)</name>
    <dbReference type="NCBI Taxonomy" id="455488"/>
    <lineage>
        <taxon>Bacteria</taxon>
        <taxon>Pseudomonadati</taxon>
        <taxon>Myxococcota</taxon>
        <taxon>Myxococcia</taxon>
        <taxon>Myxococcales</taxon>
        <taxon>Cystobacterineae</taxon>
        <taxon>Anaeromyxobacteraceae</taxon>
        <taxon>Anaeromyxobacter</taxon>
    </lineage>
</organism>
<dbReference type="EMBL" id="CP001359">
    <property type="protein sequence ID" value="ACL64855.1"/>
    <property type="molecule type" value="Genomic_DNA"/>
</dbReference>
<dbReference type="HOGENOM" id="CLU_169035_0_0_7"/>
<dbReference type="RefSeq" id="WP_012632794.1">
    <property type="nucleotide sequence ID" value="NC_011891.1"/>
</dbReference>